<comment type="caution">
    <text evidence="3">The sequence shown here is derived from an EMBL/GenBank/DDBJ whole genome shotgun (WGS) entry which is preliminary data.</text>
</comment>
<organism evidence="3 4">
    <name type="scientific">Haloechinothrix aidingensis</name>
    <dbReference type="NCBI Taxonomy" id="2752311"/>
    <lineage>
        <taxon>Bacteria</taxon>
        <taxon>Bacillati</taxon>
        <taxon>Actinomycetota</taxon>
        <taxon>Actinomycetes</taxon>
        <taxon>Pseudonocardiales</taxon>
        <taxon>Pseudonocardiaceae</taxon>
        <taxon>Haloechinothrix</taxon>
    </lineage>
</organism>
<feature type="domain" description="Amidohydrolase-related" evidence="2">
    <location>
        <begin position="4"/>
        <end position="329"/>
    </location>
</feature>
<dbReference type="InterPro" id="IPR032465">
    <property type="entry name" value="ACMSD"/>
</dbReference>
<keyword evidence="3" id="KW-0378">Hydrolase</keyword>
<dbReference type="EMBL" id="JACCKD010000001">
    <property type="protein sequence ID" value="MBA0124272.1"/>
    <property type="molecule type" value="Genomic_DNA"/>
</dbReference>
<dbReference type="Pfam" id="PF04909">
    <property type="entry name" value="Amidohydro_2"/>
    <property type="match status" value="1"/>
</dbReference>
<dbReference type="GO" id="GO:0016831">
    <property type="term" value="F:carboxy-lyase activity"/>
    <property type="evidence" value="ECO:0007669"/>
    <property type="project" value="InterPro"/>
</dbReference>
<evidence type="ECO:0000256" key="1">
    <source>
        <dbReference type="ARBA" id="ARBA00023239"/>
    </source>
</evidence>
<keyword evidence="4" id="KW-1185">Reference proteome</keyword>
<dbReference type="GO" id="GO:0016787">
    <property type="term" value="F:hydrolase activity"/>
    <property type="evidence" value="ECO:0007669"/>
    <property type="project" value="UniProtKB-KW"/>
</dbReference>
<evidence type="ECO:0000313" key="4">
    <source>
        <dbReference type="Proteomes" id="UP000582974"/>
    </source>
</evidence>
<sequence>MSVIDVHTHYVPRGWPDLNEVAGAAHDWPWMRVETERDAVIMVGSREFRRVRADCWDAGTRVAAMDADGVDIQVVSPTPVFFSYSRPGPQAVKVARVFNDLALEICEPAPERLLPFCQVPLQDTDAACAELDRCLAAGHVGVEIGNHVGDRDLDDAGIVTFLQHCADVGAPVFVHPWDMPSSPRLDRWMARWLTGMPAETHLSILALILGGVFDKVPDTLRICFAHGGGSFAFWLGRMENAWYQRGDVIGTSERPPSYYLERFSVDTVVFDEQALRLLVDTLGSGQVMLGSDYPYPLGERPVGEVVRRADLQADGAKEAILGGNARSFLNGTQASPTSC</sequence>
<dbReference type="SUPFAM" id="SSF51556">
    <property type="entry name" value="Metallo-dependent hydrolases"/>
    <property type="match status" value="1"/>
</dbReference>
<dbReference type="RefSeq" id="WP_180891160.1">
    <property type="nucleotide sequence ID" value="NZ_JACCKD010000001.1"/>
</dbReference>
<dbReference type="InterPro" id="IPR032466">
    <property type="entry name" value="Metal_Hydrolase"/>
</dbReference>
<dbReference type="Proteomes" id="UP000582974">
    <property type="component" value="Unassembled WGS sequence"/>
</dbReference>
<reference evidence="3 4" key="1">
    <citation type="submission" date="2020-07" db="EMBL/GenBank/DDBJ databases">
        <title>Genome of Haloechinothrix sp.</title>
        <authorList>
            <person name="Tang S.-K."/>
            <person name="Yang L."/>
            <person name="Zhu W.-Y."/>
        </authorList>
    </citation>
    <scope>NUCLEOTIDE SEQUENCE [LARGE SCALE GENOMIC DNA]</scope>
    <source>
        <strain evidence="3 4">YIM 98757</strain>
    </source>
</reference>
<keyword evidence="1" id="KW-0456">Lyase</keyword>
<name>A0A838A7V4_9PSEU</name>
<dbReference type="PANTHER" id="PTHR21240">
    <property type="entry name" value="2-AMINO-3-CARBOXYLMUCONATE-6-SEMIALDEHYDE DECARBOXYLASE"/>
    <property type="match status" value="1"/>
</dbReference>
<evidence type="ECO:0000259" key="2">
    <source>
        <dbReference type="Pfam" id="PF04909"/>
    </source>
</evidence>
<evidence type="ECO:0000313" key="3">
    <source>
        <dbReference type="EMBL" id="MBA0124272.1"/>
    </source>
</evidence>
<dbReference type="PANTHER" id="PTHR21240:SF28">
    <property type="entry name" value="ISO-OROTATE DECARBOXYLASE (EUROFUNG)"/>
    <property type="match status" value="1"/>
</dbReference>
<gene>
    <name evidence="3" type="ORF">H0B56_01815</name>
</gene>
<dbReference type="AlphaFoldDB" id="A0A838A7V4"/>
<proteinExistence type="predicted"/>
<accession>A0A838A7V4</accession>
<dbReference type="Gene3D" id="3.20.20.140">
    <property type="entry name" value="Metal-dependent hydrolases"/>
    <property type="match status" value="1"/>
</dbReference>
<dbReference type="GO" id="GO:0019748">
    <property type="term" value="P:secondary metabolic process"/>
    <property type="evidence" value="ECO:0007669"/>
    <property type="project" value="TreeGrafter"/>
</dbReference>
<protein>
    <submittedName>
        <fullName evidence="3">Amidohydrolase</fullName>
    </submittedName>
</protein>
<dbReference type="InterPro" id="IPR006680">
    <property type="entry name" value="Amidohydro-rel"/>
</dbReference>
<dbReference type="GO" id="GO:0005737">
    <property type="term" value="C:cytoplasm"/>
    <property type="evidence" value="ECO:0007669"/>
    <property type="project" value="TreeGrafter"/>
</dbReference>